<dbReference type="GO" id="GO:0005525">
    <property type="term" value="F:GTP binding"/>
    <property type="evidence" value="ECO:0007669"/>
    <property type="project" value="UniProtKB-KW"/>
</dbReference>
<accession>A0A8D1DSD0</accession>
<dbReference type="SUPFAM" id="SSF52540">
    <property type="entry name" value="P-loop containing nucleoside triphosphate hydrolases"/>
    <property type="match status" value="1"/>
</dbReference>
<sequence length="74" mass="8453">MRKEKTHINVVVTGHVDLGKSTTTGHPICKCAGINERTMGRFEKEAAELARSLTLPRKLRRLNEYYSHYLPLQS</sequence>
<dbReference type="InterPro" id="IPR050100">
    <property type="entry name" value="TRAFAC_GTPase_members"/>
</dbReference>
<proteinExistence type="predicted"/>
<feature type="domain" description="Tr-type G" evidence="3">
    <location>
        <begin position="5"/>
        <end position="46"/>
    </location>
</feature>
<evidence type="ECO:0000313" key="5">
    <source>
        <dbReference type="Proteomes" id="UP000694722"/>
    </source>
</evidence>
<dbReference type="InterPro" id="IPR027417">
    <property type="entry name" value="P-loop_NTPase"/>
</dbReference>
<reference evidence="4" key="1">
    <citation type="submission" date="2025-08" db="UniProtKB">
        <authorList>
            <consortium name="Ensembl"/>
        </authorList>
    </citation>
    <scope>IDENTIFICATION</scope>
</reference>
<dbReference type="GO" id="GO:0003924">
    <property type="term" value="F:GTPase activity"/>
    <property type="evidence" value="ECO:0007669"/>
    <property type="project" value="InterPro"/>
</dbReference>
<evidence type="ECO:0000259" key="3">
    <source>
        <dbReference type="Pfam" id="PF00009"/>
    </source>
</evidence>
<dbReference type="PANTHER" id="PTHR23115">
    <property type="entry name" value="TRANSLATION FACTOR"/>
    <property type="match status" value="1"/>
</dbReference>
<dbReference type="Gene3D" id="3.40.50.300">
    <property type="entry name" value="P-loop containing nucleotide triphosphate hydrolases"/>
    <property type="match status" value="1"/>
</dbReference>
<dbReference type="Proteomes" id="UP000694722">
    <property type="component" value="Unplaced"/>
</dbReference>
<dbReference type="AlphaFoldDB" id="A0A8D1DSD0"/>
<keyword evidence="2" id="KW-0342">GTP-binding</keyword>
<keyword evidence="1" id="KW-0547">Nucleotide-binding</keyword>
<dbReference type="Ensembl" id="ENSSSCT00040025822.1">
    <property type="protein sequence ID" value="ENSSSCP00040010911.1"/>
    <property type="gene ID" value="ENSSSCG00040019140.1"/>
</dbReference>
<organism evidence="4 5">
    <name type="scientific">Sus scrofa</name>
    <name type="common">Pig</name>
    <dbReference type="NCBI Taxonomy" id="9823"/>
    <lineage>
        <taxon>Eukaryota</taxon>
        <taxon>Metazoa</taxon>
        <taxon>Chordata</taxon>
        <taxon>Craniata</taxon>
        <taxon>Vertebrata</taxon>
        <taxon>Euteleostomi</taxon>
        <taxon>Mammalia</taxon>
        <taxon>Eutheria</taxon>
        <taxon>Laurasiatheria</taxon>
        <taxon>Artiodactyla</taxon>
        <taxon>Suina</taxon>
        <taxon>Suidae</taxon>
        <taxon>Sus</taxon>
    </lineage>
</organism>
<evidence type="ECO:0000256" key="1">
    <source>
        <dbReference type="ARBA" id="ARBA00022741"/>
    </source>
</evidence>
<evidence type="ECO:0000313" key="4">
    <source>
        <dbReference type="Ensembl" id="ENSSSCP00040010911.1"/>
    </source>
</evidence>
<name>A0A8D1DSD0_PIG</name>
<dbReference type="Pfam" id="PF00009">
    <property type="entry name" value="GTP_EFTU"/>
    <property type="match status" value="1"/>
</dbReference>
<dbReference type="InterPro" id="IPR000795">
    <property type="entry name" value="T_Tr_GTP-bd_dom"/>
</dbReference>
<protein>
    <recommendedName>
        <fullName evidence="3">Tr-type G domain-containing protein</fullName>
    </recommendedName>
</protein>
<evidence type="ECO:0000256" key="2">
    <source>
        <dbReference type="ARBA" id="ARBA00023134"/>
    </source>
</evidence>